<protein>
    <submittedName>
        <fullName evidence="2">ABC transporter permease subunit</fullName>
    </submittedName>
</protein>
<organism evidence="2 3">
    <name type="scientific">Aquirufa regiilacus</name>
    <dbReference type="NCBI Taxonomy" id="3024868"/>
    <lineage>
        <taxon>Bacteria</taxon>
        <taxon>Pseudomonadati</taxon>
        <taxon>Bacteroidota</taxon>
        <taxon>Cytophagia</taxon>
        <taxon>Cytophagales</taxon>
        <taxon>Flectobacillaceae</taxon>
        <taxon>Aquirufa</taxon>
    </lineage>
</organism>
<sequence length="231" mass="25864">MLAIIRKELSQFFSSFLGLGIMTAFYVLMGIYLWWLDGNILDYGFAEMQVFFDLSPWFFLFFIPAISMRSFAEEFEMRTFDLLRTLPISLNSIVLGKLFATLILVIIILIPTAVFVYSIGQLGSPSGNFDASLIIGSYVGLVLLCSVFICLSTLASVLVSKQSLAFVIGLVFNFICWQGMQEIPALETWSVYAHYQQMSKGVIDGSSVLYFLGLGLLLSGLIRLRLDLKFA</sequence>
<feature type="transmembrane region" description="Helical" evidence="1">
    <location>
        <begin position="54"/>
        <end position="72"/>
    </location>
</feature>
<proteinExistence type="predicted"/>
<gene>
    <name evidence="2" type="ORF">PQG45_04625</name>
</gene>
<dbReference type="RefSeq" id="WP_315575368.1">
    <property type="nucleotide sequence ID" value="NZ_JARDXH010000002.1"/>
</dbReference>
<reference evidence="2 3" key="1">
    <citation type="submission" date="2023-09" db="EMBL/GenBank/DDBJ databases">
        <title>Aquirufa genomes.</title>
        <authorList>
            <person name="Pitt A."/>
        </authorList>
    </citation>
    <scope>NUCLEOTIDE SEQUENCE [LARGE SCALE GENOMIC DNA]</scope>
    <source>
        <strain evidence="2 3">LEOWEIH-7C</strain>
    </source>
</reference>
<evidence type="ECO:0000313" key="3">
    <source>
        <dbReference type="Proteomes" id="UP001249959"/>
    </source>
</evidence>
<keyword evidence="1" id="KW-0472">Membrane</keyword>
<name>A0ABU3TR11_9BACT</name>
<evidence type="ECO:0000256" key="1">
    <source>
        <dbReference type="SAM" id="Phobius"/>
    </source>
</evidence>
<keyword evidence="1" id="KW-0812">Transmembrane</keyword>
<feature type="transmembrane region" description="Helical" evidence="1">
    <location>
        <begin position="131"/>
        <end position="151"/>
    </location>
</feature>
<feature type="transmembrane region" description="Helical" evidence="1">
    <location>
        <begin position="163"/>
        <end position="180"/>
    </location>
</feature>
<feature type="transmembrane region" description="Helical" evidence="1">
    <location>
        <begin position="12"/>
        <end position="34"/>
    </location>
</feature>
<feature type="transmembrane region" description="Helical" evidence="1">
    <location>
        <begin position="208"/>
        <end position="226"/>
    </location>
</feature>
<keyword evidence="1" id="KW-1133">Transmembrane helix</keyword>
<accession>A0ABU3TR11</accession>
<keyword evidence="3" id="KW-1185">Reference proteome</keyword>
<dbReference type="EMBL" id="JAVNWW010000001">
    <property type="protein sequence ID" value="MDU0808316.1"/>
    <property type="molecule type" value="Genomic_DNA"/>
</dbReference>
<comment type="caution">
    <text evidence="2">The sequence shown here is derived from an EMBL/GenBank/DDBJ whole genome shotgun (WGS) entry which is preliminary data.</text>
</comment>
<evidence type="ECO:0000313" key="2">
    <source>
        <dbReference type="EMBL" id="MDU0808316.1"/>
    </source>
</evidence>
<dbReference type="Proteomes" id="UP001249959">
    <property type="component" value="Unassembled WGS sequence"/>
</dbReference>
<feature type="transmembrane region" description="Helical" evidence="1">
    <location>
        <begin position="93"/>
        <end position="119"/>
    </location>
</feature>
<dbReference type="Pfam" id="PF12679">
    <property type="entry name" value="ABC2_membrane_2"/>
    <property type="match status" value="1"/>
</dbReference>